<reference evidence="3 4" key="1">
    <citation type="submission" date="2021-04" db="EMBL/GenBank/DDBJ databases">
        <title>The genome sequence of Ideonella sp. 3Y2.</title>
        <authorList>
            <person name="Liu Y."/>
        </authorList>
    </citation>
    <scope>NUCLEOTIDE SEQUENCE [LARGE SCALE GENOMIC DNA]</scope>
    <source>
        <strain evidence="3 4">3Y2</strain>
    </source>
</reference>
<dbReference type="Gene3D" id="3.30.1380.10">
    <property type="match status" value="1"/>
</dbReference>
<evidence type="ECO:0000313" key="3">
    <source>
        <dbReference type="EMBL" id="MBQ0931167.1"/>
    </source>
</evidence>
<dbReference type="SUPFAM" id="SSF55166">
    <property type="entry name" value="Hedgehog/DD-peptidase"/>
    <property type="match status" value="1"/>
</dbReference>
<sequence length="778" mass="83239">MDTRMLEVVMGLALVLALVSLLAAILHEALVAKLGRRGDVLTLALCSLLGDRRVTQTQRLRRTSSDMCQFSQQLLQHPMLVSQVLGSGTDPVKGKAASYLDSRVFTTALLAFGSDRAGPGAMRPASPADWVTLMGTPSPHQPAPTSDLVANLRAMLAGVEEDWPAFERRVCAWYDSVMDRATGWFQRDTQFRLFWIGTIIAALGNINPLVIGGRLWNDPLLRAAFVDSSTVALEIKTQEGTTQAATGQNAAKTGSTKQTAKPAAKKAVQPSVGLTPAAPLASATDRAVLQLRERVLAWGDTRVVRAGEDAADKVATLQNLVHRIDNLREDIARRRQAWQDGASTETLLTYSLTLERTVEELRQVLDAQPEKIDQGQLDRVLEMLKFERNQQLRESVATAQSLCGQAQGGALEAACKELAASEQTGLGELPLGWTLSNWPGCAADCQRRVRMAQASELQRKVMDESMDSAEALRRVVSSADARDDANDHTASVRALTGSERLFGVVYSLCGWMMVGIASMLGSTFWFDLLSKVAKLRAAGLAAKLASEADTSASDSAAASPSAASAASAGGILVRGSSPAASTAPAAAVSGPVPRAGRVPLYPDGNIHVLSEQQVRDLYGDIRTTETAGVVTLTNPGVGAVKRNLVDFRHPVLQGKRLQVHERALAHFQAAFDAIEAAQLGHLVLSCEGTVSLRHIGHDPKNALSHHCWGIAIDLNAFANAYGAEPAAVGQPGSVRELVPILNRYGFAWGGHFNRKLDGMHFELALLDPNQAPQPLAGA</sequence>
<dbReference type="Pfam" id="PF13539">
    <property type="entry name" value="Peptidase_M15_4"/>
    <property type="match status" value="1"/>
</dbReference>
<gene>
    <name evidence="3" type="ORF">KAK03_11780</name>
</gene>
<feature type="region of interest" description="Disordered" evidence="1">
    <location>
        <begin position="239"/>
        <end position="268"/>
    </location>
</feature>
<name>A0A940YEN1_9BURK</name>
<evidence type="ECO:0000259" key="2">
    <source>
        <dbReference type="Pfam" id="PF13539"/>
    </source>
</evidence>
<dbReference type="InterPro" id="IPR039561">
    <property type="entry name" value="Peptidase_M15C"/>
</dbReference>
<dbReference type="InterPro" id="IPR009045">
    <property type="entry name" value="Zn_M74/Hedgehog-like"/>
</dbReference>
<dbReference type="AlphaFoldDB" id="A0A940YEN1"/>
<accession>A0A940YEN1</accession>
<dbReference type="EMBL" id="JAGQDD010000007">
    <property type="protein sequence ID" value="MBQ0931167.1"/>
    <property type="molecule type" value="Genomic_DNA"/>
</dbReference>
<dbReference type="Proteomes" id="UP000676246">
    <property type="component" value="Unassembled WGS sequence"/>
</dbReference>
<comment type="caution">
    <text evidence="3">The sequence shown here is derived from an EMBL/GenBank/DDBJ whole genome shotgun (WGS) entry which is preliminary data.</text>
</comment>
<keyword evidence="4" id="KW-1185">Reference proteome</keyword>
<dbReference type="GO" id="GO:0008233">
    <property type="term" value="F:peptidase activity"/>
    <property type="evidence" value="ECO:0007669"/>
    <property type="project" value="InterPro"/>
</dbReference>
<feature type="domain" description="Peptidase M15C" evidence="2">
    <location>
        <begin position="700"/>
        <end position="763"/>
    </location>
</feature>
<organism evidence="3 4">
    <name type="scientific">Ideonella alba</name>
    <dbReference type="NCBI Taxonomy" id="2824118"/>
    <lineage>
        <taxon>Bacteria</taxon>
        <taxon>Pseudomonadati</taxon>
        <taxon>Pseudomonadota</taxon>
        <taxon>Betaproteobacteria</taxon>
        <taxon>Burkholderiales</taxon>
        <taxon>Sphaerotilaceae</taxon>
        <taxon>Ideonella</taxon>
    </lineage>
</organism>
<evidence type="ECO:0000256" key="1">
    <source>
        <dbReference type="SAM" id="MobiDB-lite"/>
    </source>
</evidence>
<dbReference type="RefSeq" id="WP_210854152.1">
    <property type="nucleotide sequence ID" value="NZ_JAGQDD010000007.1"/>
</dbReference>
<evidence type="ECO:0000313" key="4">
    <source>
        <dbReference type="Proteomes" id="UP000676246"/>
    </source>
</evidence>
<protein>
    <submittedName>
        <fullName evidence="3">M15 family metallopeptidase</fullName>
    </submittedName>
</protein>
<proteinExistence type="predicted"/>